<evidence type="ECO:0000256" key="3">
    <source>
        <dbReference type="ARBA" id="ARBA00006581"/>
    </source>
</evidence>
<evidence type="ECO:0000256" key="7">
    <source>
        <dbReference type="ARBA" id="ARBA00047686"/>
    </source>
</evidence>
<feature type="compositionally biased region" description="Basic and acidic residues" evidence="9">
    <location>
        <begin position="87"/>
        <end position="104"/>
    </location>
</feature>
<evidence type="ECO:0000313" key="12">
    <source>
        <dbReference type="Proteomes" id="UP000247409"/>
    </source>
</evidence>
<feature type="region of interest" description="Disordered" evidence="9">
    <location>
        <begin position="71"/>
        <end position="112"/>
    </location>
</feature>
<dbReference type="Proteomes" id="UP000247409">
    <property type="component" value="Unassembled WGS sequence"/>
</dbReference>
<comment type="cofactor">
    <cofactor evidence="1 8">
        <name>Mg(2+)</name>
        <dbReference type="ChEBI" id="CHEBI:18420"/>
    </cofactor>
</comment>
<proteinExistence type="inferred from homology"/>
<organism evidence="11 12">
    <name type="scientific">Gracilariopsis chorda</name>
    <dbReference type="NCBI Taxonomy" id="448386"/>
    <lineage>
        <taxon>Eukaryota</taxon>
        <taxon>Rhodophyta</taxon>
        <taxon>Florideophyceae</taxon>
        <taxon>Rhodymeniophycidae</taxon>
        <taxon>Gracilariales</taxon>
        <taxon>Gracilariaceae</taxon>
        <taxon>Gracilariopsis</taxon>
    </lineage>
</organism>
<dbReference type="GO" id="GO:0000287">
    <property type="term" value="F:magnesium ion binding"/>
    <property type="evidence" value="ECO:0007669"/>
    <property type="project" value="UniProtKB-UniRule"/>
</dbReference>
<dbReference type="GO" id="GO:0004170">
    <property type="term" value="F:dUTP diphosphatase activity"/>
    <property type="evidence" value="ECO:0007669"/>
    <property type="project" value="UniProtKB-UniRule"/>
</dbReference>
<evidence type="ECO:0000256" key="2">
    <source>
        <dbReference type="ARBA" id="ARBA00005142"/>
    </source>
</evidence>
<dbReference type="InterPro" id="IPR008181">
    <property type="entry name" value="dUTPase"/>
</dbReference>
<feature type="domain" description="dUTPase-like" evidence="10">
    <location>
        <begin position="122"/>
        <end position="250"/>
    </location>
</feature>
<keyword evidence="8" id="KW-0479">Metal-binding</keyword>
<dbReference type="PANTHER" id="PTHR11241">
    <property type="entry name" value="DEOXYURIDINE 5'-TRIPHOSPHATE NUCLEOTIDOHYDROLASE"/>
    <property type="match status" value="1"/>
</dbReference>
<sequence>MALLRIGRAIEKRCCALIWRQICEPKRSFRRENQERPAFQISTLRIDLHITPVCLQVTTFTQTARMKDSANGAAAVDAQPTESVLPAKRELEPKPTEVPAKRECPPPTPSEPALKVLKLHEKAKLPKRGSALSAGYDLAAGEETVVPAKGRAVVKTGLKIQVPTGCYGRVAPRSGLAVKNFIDTGAGVVDADYRGELGVVLFNFSEEEFKVNVGDRIAQLIIEKVCMGPVEEVKELDETERGEGGFGSTGVEAKA</sequence>
<dbReference type="GO" id="GO:0006226">
    <property type="term" value="P:dUMP biosynthetic process"/>
    <property type="evidence" value="ECO:0007669"/>
    <property type="project" value="UniProtKB-UniRule"/>
</dbReference>
<name>A0A2V3IGP8_9FLOR</name>
<dbReference type="EC" id="3.6.1.23" evidence="8"/>
<dbReference type="FunFam" id="2.70.40.10:FF:000004">
    <property type="entry name" value="Deoxyuridine triphosphatase"/>
    <property type="match status" value="1"/>
</dbReference>
<dbReference type="AlphaFoldDB" id="A0A2V3IGP8"/>
<evidence type="ECO:0000313" key="11">
    <source>
        <dbReference type="EMBL" id="PXF40320.1"/>
    </source>
</evidence>
<dbReference type="GO" id="GO:0046081">
    <property type="term" value="P:dUTP catabolic process"/>
    <property type="evidence" value="ECO:0007669"/>
    <property type="project" value="UniProtKB-UniRule"/>
</dbReference>
<evidence type="ECO:0000256" key="8">
    <source>
        <dbReference type="RuleBase" id="RU367024"/>
    </source>
</evidence>
<keyword evidence="12" id="KW-1185">Reference proteome</keyword>
<keyword evidence="4 8" id="KW-0378">Hydrolase</keyword>
<evidence type="ECO:0000259" key="10">
    <source>
        <dbReference type="Pfam" id="PF00692"/>
    </source>
</evidence>
<comment type="catalytic activity">
    <reaction evidence="7 8">
        <text>dUTP + H2O = dUMP + diphosphate + H(+)</text>
        <dbReference type="Rhea" id="RHEA:10248"/>
        <dbReference type="ChEBI" id="CHEBI:15377"/>
        <dbReference type="ChEBI" id="CHEBI:15378"/>
        <dbReference type="ChEBI" id="CHEBI:33019"/>
        <dbReference type="ChEBI" id="CHEBI:61555"/>
        <dbReference type="ChEBI" id="CHEBI:246422"/>
        <dbReference type="EC" id="3.6.1.23"/>
    </reaction>
</comment>
<keyword evidence="6 8" id="KW-0546">Nucleotide metabolism</keyword>
<dbReference type="EMBL" id="NBIV01000313">
    <property type="protein sequence ID" value="PXF40320.1"/>
    <property type="molecule type" value="Genomic_DNA"/>
</dbReference>
<gene>
    <name evidence="11" type="ORF">BWQ96_09976</name>
</gene>
<dbReference type="STRING" id="448386.A0A2V3IGP8"/>
<dbReference type="SUPFAM" id="SSF51283">
    <property type="entry name" value="dUTPase-like"/>
    <property type="match status" value="1"/>
</dbReference>
<reference evidence="11 12" key="1">
    <citation type="journal article" date="2018" name="Mol. Biol. Evol.">
        <title>Analysis of the draft genome of the red seaweed Gracilariopsis chorda provides insights into genome size evolution in Rhodophyta.</title>
        <authorList>
            <person name="Lee J."/>
            <person name="Yang E.C."/>
            <person name="Graf L."/>
            <person name="Yang J.H."/>
            <person name="Qiu H."/>
            <person name="Zel Zion U."/>
            <person name="Chan C.X."/>
            <person name="Stephens T.G."/>
            <person name="Weber A.P.M."/>
            <person name="Boo G.H."/>
            <person name="Boo S.M."/>
            <person name="Kim K.M."/>
            <person name="Shin Y."/>
            <person name="Jung M."/>
            <person name="Lee S.J."/>
            <person name="Yim H.S."/>
            <person name="Lee J.H."/>
            <person name="Bhattacharya D."/>
            <person name="Yoon H.S."/>
        </authorList>
    </citation>
    <scope>NUCLEOTIDE SEQUENCE [LARGE SCALE GENOMIC DNA]</scope>
    <source>
        <strain evidence="11 12">SKKU-2015</strain>
        <tissue evidence="11">Whole body</tissue>
    </source>
</reference>
<dbReference type="CDD" id="cd07557">
    <property type="entry name" value="trimeric_dUTPase"/>
    <property type="match status" value="1"/>
</dbReference>
<dbReference type="NCBIfam" id="TIGR00576">
    <property type="entry name" value="dut"/>
    <property type="match status" value="1"/>
</dbReference>
<keyword evidence="5 8" id="KW-0460">Magnesium</keyword>
<evidence type="ECO:0000256" key="9">
    <source>
        <dbReference type="SAM" id="MobiDB-lite"/>
    </source>
</evidence>
<evidence type="ECO:0000256" key="6">
    <source>
        <dbReference type="ARBA" id="ARBA00023080"/>
    </source>
</evidence>
<comment type="similarity">
    <text evidence="3 8">Belongs to the dUTPase family.</text>
</comment>
<comment type="pathway">
    <text evidence="2 8">Pyrimidine metabolism; dUMP biosynthesis; dUMP from dCTP (dUTP route): step 2/2.</text>
</comment>
<dbReference type="Gene3D" id="2.70.40.10">
    <property type="match status" value="1"/>
</dbReference>
<evidence type="ECO:0000256" key="1">
    <source>
        <dbReference type="ARBA" id="ARBA00001946"/>
    </source>
</evidence>
<evidence type="ECO:0000256" key="5">
    <source>
        <dbReference type="ARBA" id="ARBA00022842"/>
    </source>
</evidence>
<dbReference type="InterPro" id="IPR029054">
    <property type="entry name" value="dUTPase-like"/>
</dbReference>
<dbReference type="NCBIfam" id="NF001862">
    <property type="entry name" value="PRK00601.1"/>
    <property type="match status" value="1"/>
</dbReference>
<accession>A0A2V3IGP8</accession>
<dbReference type="UniPathway" id="UPA00610">
    <property type="reaction ID" value="UER00666"/>
</dbReference>
<protein>
    <recommendedName>
        <fullName evidence="8">Deoxyuridine 5'-triphosphate nucleotidohydrolase</fullName>
        <shortName evidence="8">dUTPase</shortName>
        <ecNumber evidence="8">3.6.1.23</ecNumber>
    </recommendedName>
    <alternativeName>
        <fullName evidence="8">dUTP pyrophosphatase</fullName>
    </alternativeName>
</protein>
<comment type="caution">
    <text evidence="11">The sequence shown here is derived from an EMBL/GenBank/DDBJ whole genome shotgun (WGS) entry which is preliminary data.</text>
</comment>
<comment type="function">
    <text evidence="8">Involved in nucleotide metabolism via production of dUMP, the immediate precursor of thymidine nucleotides, and decreases the intracellular concentration of dUTP so that uracil cannot be incorporated into DNA.</text>
</comment>
<dbReference type="Pfam" id="PF00692">
    <property type="entry name" value="dUTPase"/>
    <property type="match status" value="1"/>
</dbReference>
<dbReference type="InterPro" id="IPR036157">
    <property type="entry name" value="dUTPase-like_sf"/>
</dbReference>
<dbReference type="OrthoDB" id="10261072at2759"/>
<evidence type="ECO:0000256" key="4">
    <source>
        <dbReference type="ARBA" id="ARBA00022801"/>
    </source>
</evidence>
<dbReference type="PANTHER" id="PTHR11241:SF0">
    <property type="entry name" value="DEOXYURIDINE 5'-TRIPHOSPHATE NUCLEOTIDOHYDROLASE"/>
    <property type="match status" value="1"/>
</dbReference>
<dbReference type="InterPro" id="IPR033704">
    <property type="entry name" value="dUTPase_trimeric"/>
</dbReference>